<dbReference type="InterPro" id="IPR032867">
    <property type="entry name" value="DYW_dom"/>
</dbReference>
<dbReference type="Pfam" id="PF13041">
    <property type="entry name" value="PPR_2"/>
    <property type="match status" value="2"/>
</dbReference>
<dbReference type="Pfam" id="PF20431">
    <property type="entry name" value="E_motif"/>
    <property type="match status" value="1"/>
</dbReference>
<dbReference type="AlphaFoldDB" id="A0ABC9FQN1"/>
<keyword evidence="1" id="KW-0677">Repeat</keyword>
<protein>
    <recommendedName>
        <fullName evidence="5">DYW domain-containing protein</fullName>
    </recommendedName>
</protein>
<dbReference type="EMBL" id="OZ075117">
    <property type="protein sequence ID" value="CAL5079834.1"/>
    <property type="molecule type" value="Genomic_DNA"/>
</dbReference>
<evidence type="ECO:0000256" key="2">
    <source>
        <dbReference type="ARBA" id="ARBA00022946"/>
    </source>
</evidence>
<feature type="compositionally biased region" description="Polar residues" evidence="4">
    <location>
        <begin position="1"/>
        <end position="19"/>
    </location>
</feature>
<keyword evidence="2" id="KW-0809">Transit peptide</keyword>
<feature type="repeat" description="PPR" evidence="3">
    <location>
        <begin position="393"/>
        <end position="427"/>
    </location>
</feature>
<keyword evidence="7" id="KW-1185">Reference proteome</keyword>
<reference evidence="6" key="1">
    <citation type="submission" date="2024-10" db="EMBL/GenBank/DDBJ databases">
        <authorList>
            <person name="Ryan C."/>
        </authorList>
    </citation>
    <scope>NUCLEOTIDE SEQUENCE [LARGE SCALE GENOMIC DNA]</scope>
</reference>
<evidence type="ECO:0000256" key="3">
    <source>
        <dbReference type="PROSITE-ProRule" id="PRU00708"/>
    </source>
</evidence>
<dbReference type="PANTHER" id="PTHR47926:SF500">
    <property type="entry name" value="REPEAT-CONTAINING PROTEIN, PUTATIVE-RELATED"/>
    <property type="match status" value="1"/>
</dbReference>
<dbReference type="Pfam" id="PF01535">
    <property type="entry name" value="PPR"/>
    <property type="match status" value="2"/>
</dbReference>
<dbReference type="Pfam" id="PF14432">
    <property type="entry name" value="DYW_deaminase"/>
    <property type="match status" value="1"/>
</dbReference>
<accession>A0ABC9FQN1</accession>
<dbReference type="FunFam" id="1.25.40.10:FF:001050">
    <property type="entry name" value="Pentatricopeptide repeat-containing protein At2g33760"/>
    <property type="match status" value="1"/>
</dbReference>
<proteinExistence type="predicted"/>
<dbReference type="InterPro" id="IPR046848">
    <property type="entry name" value="E_motif"/>
</dbReference>
<feature type="repeat" description="PPR" evidence="3">
    <location>
        <begin position="290"/>
        <end position="324"/>
    </location>
</feature>
<dbReference type="InterPro" id="IPR011990">
    <property type="entry name" value="TPR-like_helical_dom_sf"/>
</dbReference>
<dbReference type="Gene3D" id="1.25.40.10">
    <property type="entry name" value="Tetratricopeptide repeat domain"/>
    <property type="match status" value="3"/>
</dbReference>
<dbReference type="Pfam" id="PF20430">
    <property type="entry name" value="Eplus_motif"/>
    <property type="match status" value="1"/>
</dbReference>
<evidence type="ECO:0000259" key="5">
    <source>
        <dbReference type="Pfam" id="PF14432"/>
    </source>
</evidence>
<feature type="region of interest" description="Disordered" evidence="4">
    <location>
        <begin position="1"/>
        <end position="21"/>
    </location>
</feature>
<name>A0ABC9FQN1_9POAL</name>
<dbReference type="InterPro" id="IPR046849">
    <property type="entry name" value="E2_motif"/>
</dbReference>
<evidence type="ECO:0000256" key="4">
    <source>
        <dbReference type="SAM" id="MobiDB-lite"/>
    </source>
</evidence>
<dbReference type="Proteomes" id="UP001497457">
    <property type="component" value="Chromosome 7b"/>
</dbReference>
<evidence type="ECO:0000313" key="7">
    <source>
        <dbReference type="Proteomes" id="UP001497457"/>
    </source>
</evidence>
<dbReference type="PANTHER" id="PTHR47926">
    <property type="entry name" value="PENTATRICOPEPTIDE REPEAT-CONTAINING PROTEIN"/>
    <property type="match status" value="1"/>
</dbReference>
<dbReference type="InterPro" id="IPR002885">
    <property type="entry name" value="PPR_rpt"/>
</dbReference>
<dbReference type="FunFam" id="1.25.40.10:FF:000621">
    <property type="entry name" value="Pentatricopeptide repeat-containing protein"/>
    <property type="match status" value="1"/>
</dbReference>
<dbReference type="PROSITE" id="PS51375">
    <property type="entry name" value="PPR"/>
    <property type="match status" value="2"/>
</dbReference>
<organism evidence="6 7">
    <name type="scientific">Urochloa decumbens</name>
    <dbReference type="NCBI Taxonomy" id="240449"/>
    <lineage>
        <taxon>Eukaryota</taxon>
        <taxon>Viridiplantae</taxon>
        <taxon>Streptophyta</taxon>
        <taxon>Embryophyta</taxon>
        <taxon>Tracheophyta</taxon>
        <taxon>Spermatophyta</taxon>
        <taxon>Magnoliopsida</taxon>
        <taxon>Liliopsida</taxon>
        <taxon>Poales</taxon>
        <taxon>Poaceae</taxon>
        <taxon>PACMAD clade</taxon>
        <taxon>Panicoideae</taxon>
        <taxon>Panicodae</taxon>
        <taxon>Paniceae</taxon>
        <taxon>Melinidinae</taxon>
        <taxon>Urochloa</taxon>
    </lineage>
</organism>
<evidence type="ECO:0000256" key="1">
    <source>
        <dbReference type="ARBA" id="ARBA00022737"/>
    </source>
</evidence>
<gene>
    <name evidence="6" type="ORF">URODEC1_LOCUS107805</name>
</gene>
<feature type="domain" description="DYW" evidence="5">
    <location>
        <begin position="608"/>
        <end position="700"/>
    </location>
</feature>
<feature type="region of interest" description="Disordered" evidence="4">
    <location>
        <begin position="39"/>
        <end position="68"/>
    </location>
</feature>
<dbReference type="FunFam" id="1.25.40.10:FF:000231">
    <property type="entry name" value="Pentatricopeptide repeat-containing protein chloroplastic"/>
    <property type="match status" value="1"/>
</dbReference>
<dbReference type="InterPro" id="IPR046960">
    <property type="entry name" value="PPR_At4g14850-like_plant"/>
</dbReference>
<sequence length="700" mass="75546">MSVKPQTVQSFPSLPTPGNHQVHRRALAAQPMAAAAIVMPPHADPPPLAAARNPTAPTSDAQRRRDAPTPSLRALFLRAVDPSRPSSWSAAVADLLSSGDPAAALAAFAAALRANPAALRPALPPALRAAAAAASLAAGRQLHLLALRSGLFPSDAYAASALLHMYHHCSRPLDARKAFDEIPAPNPVIVTAMASGCVRNNLVYPALAIFRSMVASDSAGVVDEAAALVALSASARVPDRGITGGIHALVAKIGLDGHAGVANTMLDAYAKGGGCDLGAARKLFDMMERDVVSWNTMIALYAQNGLSAEALRLYGKMLNVGGGIRCNAVTLSAVLLACAHAGAIQTGKCIHNQVVRMGLEENAHVGTSVVDMYSKCGRVEMARKAFRRVKEKNILTWSAMIAGYGMQGHGQETLEVFNEMRRSGLKPNYITFISVLAACSHAGLLNEGRHWYNAMRKEFGIEPGVEHYGCMVDLLGRAGCLDEAYGLIKEMNVKPDAAMWGALLSACRIHKNVELAEIAANRLFELDASNSGYYVLLSNIYAEAGMWKDVERMRVLFKIRGMKKPPGYSSVELKGKTHSFYVGDKRHPQHKEIYAYLDKLLERMQEAGYAPNTGSVHHDLDEEEKGSMLRIHSEKLAVAFALMNSVQGSVIHVIKNLRVCTDCHTAIKIITKLTGREIIVRDIKRFHHFKDGLCSCGDYW</sequence>
<dbReference type="GO" id="GO:0031425">
    <property type="term" value="P:chloroplast RNA processing"/>
    <property type="evidence" value="ECO:0007669"/>
    <property type="project" value="UniProtKB-ARBA"/>
</dbReference>
<dbReference type="NCBIfam" id="TIGR00756">
    <property type="entry name" value="PPR"/>
    <property type="match status" value="2"/>
</dbReference>
<evidence type="ECO:0000313" key="6">
    <source>
        <dbReference type="EMBL" id="CAL5079834.1"/>
    </source>
</evidence>